<dbReference type="AlphaFoldDB" id="A0A6P1E7U9"/>
<protein>
    <submittedName>
        <fullName evidence="1">Uncharacterized protein</fullName>
    </submittedName>
</protein>
<dbReference type="Proteomes" id="UP000465035">
    <property type="component" value="Chromosome"/>
</dbReference>
<evidence type="ECO:0000313" key="2">
    <source>
        <dbReference type="Proteomes" id="UP000465035"/>
    </source>
</evidence>
<evidence type="ECO:0000313" key="1">
    <source>
        <dbReference type="EMBL" id="QHB51311.1"/>
    </source>
</evidence>
<proteinExistence type="predicted"/>
<reference evidence="1 2" key="1">
    <citation type="submission" date="2019-12" db="EMBL/GenBank/DDBJ databases">
        <title>Lactobacillus hilgardii FLUB.</title>
        <authorList>
            <person name="Gustaw K."/>
        </authorList>
    </citation>
    <scope>NUCLEOTIDE SEQUENCE [LARGE SCALE GENOMIC DNA]</scope>
    <source>
        <strain evidence="1 2">FLUB</strain>
    </source>
</reference>
<accession>A0A6P1E7U9</accession>
<dbReference type="EMBL" id="CP047121">
    <property type="protein sequence ID" value="QHB51311.1"/>
    <property type="molecule type" value="Genomic_DNA"/>
</dbReference>
<sequence length="141" mass="16000">MIIMGLLGPKLNIHEKRKLFILSFLAKDTGQPGQQRLKMLFESAKKAKYADTDILKELENLDAIHDVMLNIEVYQTFPRKYFTVSLQGDEWLTSRGKVYLDQLEHPKNKHGAVVDPEDGHRPLSGFVNGTVSEDGQVVFSD</sequence>
<organism evidence="1 2">
    <name type="scientific">Lentilactobacillus hilgardii</name>
    <name type="common">Lactobacillus hilgardii</name>
    <dbReference type="NCBI Taxonomy" id="1588"/>
    <lineage>
        <taxon>Bacteria</taxon>
        <taxon>Bacillati</taxon>
        <taxon>Bacillota</taxon>
        <taxon>Bacilli</taxon>
        <taxon>Lactobacillales</taxon>
        <taxon>Lactobacillaceae</taxon>
        <taxon>Lentilactobacillus</taxon>
    </lineage>
</organism>
<gene>
    <name evidence="1" type="ORF">GQR93_03255</name>
</gene>
<name>A0A6P1E7U9_LENHI</name>